<proteinExistence type="predicted"/>
<dbReference type="InterPro" id="IPR001296">
    <property type="entry name" value="Glyco_trans_1"/>
</dbReference>
<dbReference type="PANTHER" id="PTHR46401:SF2">
    <property type="entry name" value="GLYCOSYLTRANSFERASE WBBK-RELATED"/>
    <property type="match status" value="1"/>
</dbReference>
<reference evidence="3 4" key="1">
    <citation type="submission" date="2012-06" db="EMBL/GenBank/DDBJ databases">
        <title>Finished chromosome of genome of Microcoleus sp. PCC 7113.</title>
        <authorList>
            <consortium name="US DOE Joint Genome Institute"/>
            <person name="Gugger M."/>
            <person name="Coursin T."/>
            <person name="Rippka R."/>
            <person name="Tandeau De Marsac N."/>
            <person name="Huntemann M."/>
            <person name="Wei C.-L."/>
            <person name="Han J."/>
            <person name="Detter J.C."/>
            <person name="Han C."/>
            <person name="Tapia R."/>
            <person name="Chen A."/>
            <person name="Kyrpides N."/>
            <person name="Mavromatis K."/>
            <person name="Markowitz V."/>
            <person name="Szeto E."/>
            <person name="Ivanova N."/>
            <person name="Pagani I."/>
            <person name="Pati A."/>
            <person name="Goodwin L."/>
            <person name="Nordberg H.P."/>
            <person name="Cantor M.N."/>
            <person name="Hua S.X."/>
            <person name="Woyke T."/>
            <person name="Kerfeld C.A."/>
        </authorList>
    </citation>
    <scope>NUCLEOTIDE SEQUENCE [LARGE SCALE GENOMIC DNA]</scope>
    <source>
        <strain evidence="3 4">PCC 7113</strain>
    </source>
</reference>
<evidence type="ECO:0000256" key="1">
    <source>
        <dbReference type="ARBA" id="ARBA00022679"/>
    </source>
</evidence>
<dbReference type="OrthoDB" id="9790710at2"/>
<evidence type="ECO:0000259" key="2">
    <source>
        <dbReference type="Pfam" id="PF00534"/>
    </source>
</evidence>
<feature type="domain" description="Glycosyl transferase family 1" evidence="2">
    <location>
        <begin position="160"/>
        <end position="275"/>
    </location>
</feature>
<evidence type="ECO:0000313" key="4">
    <source>
        <dbReference type="Proteomes" id="UP000010471"/>
    </source>
</evidence>
<dbReference type="Gene3D" id="3.40.50.2000">
    <property type="entry name" value="Glycogen Phosphorylase B"/>
    <property type="match status" value="2"/>
</dbReference>
<name>K9W9P3_9CYAN</name>
<dbReference type="eggNOG" id="COG0438">
    <property type="taxonomic scope" value="Bacteria"/>
</dbReference>
<accession>K9W9P3</accession>
<keyword evidence="4" id="KW-1185">Reference proteome</keyword>
<dbReference type="SUPFAM" id="SSF53756">
    <property type="entry name" value="UDP-Glycosyltransferase/glycogen phosphorylase"/>
    <property type="match status" value="1"/>
</dbReference>
<keyword evidence="1 3" id="KW-0808">Transferase</keyword>
<dbReference type="Proteomes" id="UP000010471">
    <property type="component" value="Chromosome"/>
</dbReference>
<dbReference type="HOGENOM" id="CLU_009583_6_0_3"/>
<dbReference type="PATRIC" id="fig|1173027.3.peg.634"/>
<dbReference type="Pfam" id="PF00534">
    <property type="entry name" value="Glycos_transf_1"/>
    <property type="match status" value="1"/>
</dbReference>
<gene>
    <name evidence="3" type="ORF">Mic7113_0578</name>
</gene>
<dbReference type="STRING" id="1173027.Mic7113_0578"/>
<evidence type="ECO:0000313" key="3">
    <source>
        <dbReference type="EMBL" id="AFZ16494.1"/>
    </source>
</evidence>
<dbReference type="EMBL" id="CP003630">
    <property type="protein sequence ID" value="AFZ16494.1"/>
    <property type="molecule type" value="Genomic_DNA"/>
</dbReference>
<dbReference type="AlphaFoldDB" id="K9W9P3"/>
<sequence length="347" mass="40113">MNIIAMPAFKNRDKNPYNWLLYASMKDLGVKVDEFSSISLLRNRYAIWHLHWPDVPLNHRNPVKAFLKIQALLLQMDWARSQGAKIVWTVHNLANHEKRYPELEAWFWKAFTHRLDGYISLSHAGIKAAQERFPKLSHLPGFVIPHSHYRGEYPDYVSHQEARTSLGIPPEAKMLLFFGRIRPYKNVPALIQAFRKFPQQEVILYIAGRPEPATLIQELEREAASDSRIRMHLEFIPDDKAQLYFRAADLVILPYREILNSGSALLALSFDCPVLVPLRGALSELQNQVGDQWVSTYEGEITPTQIEEALKWTLNTPRPKQPSLETLDWKELARQTIDAYKAIAVNR</sequence>
<dbReference type="GO" id="GO:0016757">
    <property type="term" value="F:glycosyltransferase activity"/>
    <property type="evidence" value="ECO:0007669"/>
    <property type="project" value="InterPro"/>
</dbReference>
<dbReference type="GO" id="GO:0009103">
    <property type="term" value="P:lipopolysaccharide biosynthetic process"/>
    <property type="evidence" value="ECO:0007669"/>
    <property type="project" value="TreeGrafter"/>
</dbReference>
<protein>
    <submittedName>
        <fullName evidence="3">Glycosyltransferase</fullName>
    </submittedName>
</protein>
<dbReference type="RefSeq" id="WP_015180658.1">
    <property type="nucleotide sequence ID" value="NC_019738.1"/>
</dbReference>
<dbReference type="PANTHER" id="PTHR46401">
    <property type="entry name" value="GLYCOSYLTRANSFERASE WBBK-RELATED"/>
    <property type="match status" value="1"/>
</dbReference>
<organism evidence="3 4">
    <name type="scientific">Allocoleopsis franciscana PCC 7113</name>
    <dbReference type="NCBI Taxonomy" id="1173027"/>
    <lineage>
        <taxon>Bacteria</taxon>
        <taxon>Bacillati</taxon>
        <taxon>Cyanobacteriota</taxon>
        <taxon>Cyanophyceae</taxon>
        <taxon>Coleofasciculales</taxon>
        <taxon>Coleofasciculaceae</taxon>
        <taxon>Allocoleopsis</taxon>
        <taxon>Allocoleopsis franciscana</taxon>
    </lineage>
</organism>
<dbReference type="KEGG" id="mic:Mic7113_0578"/>